<dbReference type="InterPro" id="IPR030923">
    <property type="entry name" value="LptG"/>
</dbReference>
<dbReference type="Pfam" id="PF03739">
    <property type="entry name" value="LptF_LptG"/>
    <property type="match status" value="1"/>
</dbReference>
<evidence type="ECO:0000256" key="5">
    <source>
        <dbReference type="ARBA" id="ARBA00022692"/>
    </source>
</evidence>
<evidence type="ECO:0000313" key="10">
    <source>
        <dbReference type="EMBL" id="MFC0180506.1"/>
    </source>
</evidence>
<name>A0ABV6CG55_9GAMM</name>
<gene>
    <name evidence="10" type="primary">lptG</name>
    <name evidence="10" type="ORF">ACFFIT_10515</name>
</gene>
<feature type="transmembrane region" description="Helical" evidence="9">
    <location>
        <begin position="333"/>
        <end position="355"/>
    </location>
</feature>
<dbReference type="RefSeq" id="WP_385877625.1">
    <property type="nucleotide sequence ID" value="NZ_JBHLXE010000103.1"/>
</dbReference>
<sequence>MFGVLDRYIGKTILTSILMTLFTLIALDGVIKFVEQLRRVGEAQYDTFSAILVTLTLLPRDLEIFFPMAALLGALLGLGNLANRSELVVMKAAGFSKIQIAKSVLKTALILMFMNMAIGEWVAPMSEQFARNYRAQKLYGGDLLSTQGSLWARDKNSFIFINRVDNPQMLSGVNIFNFNDNKELIELMHAKKANFDADNERWQLEQIDITQLEDEKQVSNRREKSLDWYSQLTPDKLGVVALSSQALSLSELYNYISYLKEAGQEAKTYQLTFWQKVFAPFAVVVMMLMALSFIFGPLRSVPMGVRILTGISFGFLFYVTNELFGRISLVFSIPPFLGAILPSILFLSFSLYLLLKKKY</sequence>
<comment type="function">
    <text evidence="1">Part of the ABC transporter complex LptBFG involved in the translocation of lipopolysaccharide (LPS) from the inner membrane to the outer membrane.</text>
</comment>
<comment type="subcellular location">
    <subcellularLocation>
        <location evidence="2">Cell membrane</location>
        <topology evidence="2">Multi-pass membrane protein</topology>
    </subcellularLocation>
</comment>
<evidence type="ECO:0000256" key="9">
    <source>
        <dbReference type="SAM" id="Phobius"/>
    </source>
</evidence>
<comment type="caution">
    <text evidence="10">The sequence shown here is derived from an EMBL/GenBank/DDBJ whole genome shotgun (WGS) entry which is preliminary data.</text>
</comment>
<feature type="transmembrane region" description="Helical" evidence="9">
    <location>
        <begin position="277"/>
        <end position="296"/>
    </location>
</feature>
<evidence type="ECO:0000256" key="8">
    <source>
        <dbReference type="ARBA" id="ARBA00026081"/>
    </source>
</evidence>
<comment type="subunit">
    <text evidence="8">Component of the lipopolysaccharide transport and assembly complex. The LptBFG transporter is composed of two ATP-binding proteins (LptB) and two transmembrane proteins (LptF and LptG).</text>
</comment>
<reference evidence="10 11" key="1">
    <citation type="submission" date="2024-09" db="EMBL/GenBank/DDBJ databases">
        <authorList>
            <person name="Sun Q."/>
            <person name="Mori K."/>
        </authorList>
    </citation>
    <scope>NUCLEOTIDE SEQUENCE [LARGE SCALE GENOMIC DNA]</scope>
    <source>
        <strain evidence="10 11">CCM 8545</strain>
    </source>
</reference>
<dbReference type="PANTHER" id="PTHR33529">
    <property type="entry name" value="SLR0882 PROTEIN-RELATED"/>
    <property type="match status" value="1"/>
</dbReference>
<dbReference type="NCBIfam" id="TIGR04408">
    <property type="entry name" value="LptG_lptG"/>
    <property type="match status" value="1"/>
</dbReference>
<keyword evidence="6 9" id="KW-1133">Transmembrane helix</keyword>
<comment type="similarity">
    <text evidence="3">Belongs to the LptF/LptG family.</text>
</comment>
<evidence type="ECO:0000256" key="3">
    <source>
        <dbReference type="ARBA" id="ARBA00007725"/>
    </source>
</evidence>
<proteinExistence type="inferred from homology"/>
<evidence type="ECO:0000256" key="6">
    <source>
        <dbReference type="ARBA" id="ARBA00022989"/>
    </source>
</evidence>
<dbReference type="Proteomes" id="UP001589758">
    <property type="component" value="Unassembled WGS sequence"/>
</dbReference>
<feature type="transmembrane region" description="Helical" evidence="9">
    <location>
        <begin position="12"/>
        <end position="31"/>
    </location>
</feature>
<keyword evidence="5 9" id="KW-0812">Transmembrane</keyword>
<feature type="transmembrane region" description="Helical" evidence="9">
    <location>
        <begin position="303"/>
        <end position="321"/>
    </location>
</feature>
<evidence type="ECO:0000256" key="4">
    <source>
        <dbReference type="ARBA" id="ARBA00022475"/>
    </source>
</evidence>
<keyword evidence="11" id="KW-1185">Reference proteome</keyword>
<dbReference type="InterPro" id="IPR005495">
    <property type="entry name" value="LptG/LptF_permease"/>
</dbReference>
<organism evidence="10 11">
    <name type="scientific">Thorsellia kenyensis</name>
    <dbReference type="NCBI Taxonomy" id="1549888"/>
    <lineage>
        <taxon>Bacteria</taxon>
        <taxon>Pseudomonadati</taxon>
        <taxon>Pseudomonadota</taxon>
        <taxon>Gammaproteobacteria</taxon>
        <taxon>Enterobacterales</taxon>
        <taxon>Thorselliaceae</taxon>
        <taxon>Thorsellia</taxon>
    </lineage>
</organism>
<accession>A0ABV6CG55</accession>
<evidence type="ECO:0000313" key="11">
    <source>
        <dbReference type="Proteomes" id="UP001589758"/>
    </source>
</evidence>
<feature type="transmembrane region" description="Helical" evidence="9">
    <location>
        <begin position="103"/>
        <end position="123"/>
    </location>
</feature>
<dbReference type="EMBL" id="JBHLXE010000103">
    <property type="protein sequence ID" value="MFC0180506.1"/>
    <property type="molecule type" value="Genomic_DNA"/>
</dbReference>
<keyword evidence="4" id="KW-1003">Cell membrane</keyword>
<evidence type="ECO:0000256" key="1">
    <source>
        <dbReference type="ARBA" id="ARBA00002265"/>
    </source>
</evidence>
<evidence type="ECO:0000256" key="7">
    <source>
        <dbReference type="ARBA" id="ARBA00023136"/>
    </source>
</evidence>
<dbReference type="PANTHER" id="PTHR33529:SF2">
    <property type="entry name" value="LIPOPOLYSACCHARIDE EXPORT SYSTEM PERMEASE PROTEIN LPTG"/>
    <property type="match status" value="1"/>
</dbReference>
<protein>
    <submittedName>
        <fullName evidence="10">LPS export ABC transporter permease LptG</fullName>
    </submittedName>
</protein>
<keyword evidence="7 9" id="KW-0472">Membrane</keyword>
<evidence type="ECO:0000256" key="2">
    <source>
        <dbReference type="ARBA" id="ARBA00004651"/>
    </source>
</evidence>
<feature type="transmembrane region" description="Helical" evidence="9">
    <location>
        <begin position="64"/>
        <end position="82"/>
    </location>
</feature>